<protein>
    <recommendedName>
        <fullName evidence="1">Glycolipid transfer protein domain-containing protein</fullName>
    </recommendedName>
</protein>
<dbReference type="PANTHER" id="PTHR10219:SF100">
    <property type="entry name" value="OS08G0108700 PROTEIN"/>
    <property type="match status" value="1"/>
</dbReference>
<dbReference type="Proteomes" id="UP000008810">
    <property type="component" value="Chromosome 3"/>
</dbReference>
<accession>I1I0C8</accession>
<evidence type="ECO:0000313" key="3">
    <source>
        <dbReference type="EnsemblPlants" id="KQJ94802"/>
    </source>
</evidence>
<dbReference type="GO" id="GO:0120009">
    <property type="term" value="P:intermembrane lipid transfer"/>
    <property type="evidence" value="ECO:0000318"/>
    <property type="project" value="GO_Central"/>
</dbReference>
<dbReference type="PANTHER" id="PTHR10219">
    <property type="entry name" value="GLYCOLIPID TRANSFER PROTEIN-RELATED"/>
    <property type="match status" value="1"/>
</dbReference>
<dbReference type="ExpressionAtlas" id="I1I0C8">
    <property type="expression patterns" value="baseline and differential"/>
</dbReference>
<keyword evidence="4" id="KW-1185">Reference proteome</keyword>
<dbReference type="GO" id="GO:0035627">
    <property type="term" value="P:ceramide transport"/>
    <property type="evidence" value="ECO:0000318"/>
    <property type="project" value="GO_Central"/>
</dbReference>
<proteinExistence type="predicted"/>
<reference evidence="2 3" key="1">
    <citation type="journal article" date="2010" name="Nature">
        <title>Genome sequencing and analysis of the model grass Brachypodium distachyon.</title>
        <authorList>
            <consortium name="International Brachypodium Initiative"/>
        </authorList>
    </citation>
    <scope>NUCLEOTIDE SEQUENCE [LARGE SCALE GENOMIC DNA]</scope>
    <source>
        <strain evidence="2 3">Bd21</strain>
    </source>
</reference>
<name>I1I0C8_BRADI</name>
<dbReference type="SUPFAM" id="SSF110004">
    <property type="entry name" value="Glycolipid transfer protein, GLTP"/>
    <property type="match status" value="1"/>
</dbReference>
<reference evidence="3" key="3">
    <citation type="submission" date="2018-08" db="UniProtKB">
        <authorList>
            <consortium name="EnsemblPlants"/>
        </authorList>
    </citation>
    <scope>IDENTIFICATION</scope>
    <source>
        <strain evidence="3">cv. Bd21</strain>
    </source>
</reference>
<dbReference type="GO" id="GO:1902387">
    <property type="term" value="F:ceramide 1-phosphate binding"/>
    <property type="evidence" value="ECO:0000318"/>
    <property type="project" value="GO_Central"/>
</dbReference>
<dbReference type="GO" id="GO:0005829">
    <property type="term" value="C:cytosol"/>
    <property type="evidence" value="ECO:0000318"/>
    <property type="project" value="GO_Central"/>
</dbReference>
<organism evidence="2">
    <name type="scientific">Brachypodium distachyon</name>
    <name type="common">Purple false brome</name>
    <name type="synonym">Trachynia distachya</name>
    <dbReference type="NCBI Taxonomy" id="15368"/>
    <lineage>
        <taxon>Eukaryota</taxon>
        <taxon>Viridiplantae</taxon>
        <taxon>Streptophyta</taxon>
        <taxon>Embryophyta</taxon>
        <taxon>Tracheophyta</taxon>
        <taxon>Spermatophyta</taxon>
        <taxon>Magnoliopsida</taxon>
        <taxon>Liliopsida</taxon>
        <taxon>Poales</taxon>
        <taxon>Poaceae</taxon>
        <taxon>BOP clade</taxon>
        <taxon>Pooideae</taxon>
        <taxon>Stipodae</taxon>
        <taxon>Brachypodieae</taxon>
        <taxon>Brachypodium</taxon>
    </lineage>
</organism>
<evidence type="ECO:0000313" key="2">
    <source>
        <dbReference type="EMBL" id="KQJ94802.1"/>
    </source>
</evidence>
<dbReference type="InterPro" id="IPR014830">
    <property type="entry name" value="Glycolipid_transfer_prot_dom"/>
</dbReference>
<gene>
    <name evidence="3" type="primary">LOC100829510</name>
    <name evidence="2" type="ORF">BRADI_3g13307v3</name>
</gene>
<dbReference type="GeneID" id="100829510"/>
<reference evidence="2" key="2">
    <citation type="submission" date="2017-06" db="EMBL/GenBank/DDBJ databases">
        <title>WGS assembly of Brachypodium distachyon.</title>
        <authorList>
            <consortium name="The International Brachypodium Initiative"/>
            <person name="Lucas S."/>
            <person name="Harmon-Smith M."/>
            <person name="Lail K."/>
            <person name="Tice H."/>
            <person name="Grimwood J."/>
            <person name="Bruce D."/>
            <person name="Barry K."/>
            <person name="Shu S."/>
            <person name="Lindquist E."/>
            <person name="Wang M."/>
            <person name="Pitluck S."/>
            <person name="Vogel J.P."/>
            <person name="Garvin D.F."/>
            <person name="Mockler T.C."/>
            <person name="Schmutz J."/>
            <person name="Rokhsar D."/>
            <person name="Bevan M.W."/>
        </authorList>
    </citation>
    <scope>NUCLEOTIDE SEQUENCE</scope>
    <source>
        <strain evidence="2">Bd21</strain>
    </source>
</reference>
<dbReference type="FunCoup" id="I1I0C8">
    <property type="interactions" value="2015"/>
</dbReference>
<dbReference type="Gene3D" id="1.10.3520.10">
    <property type="entry name" value="Glycolipid transfer protein"/>
    <property type="match status" value="1"/>
</dbReference>
<evidence type="ECO:0000259" key="1">
    <source>
        <dbReference type="Pfam" id="PF08718"/>
    </source>
</evidence>
<feature type="domain" description="Glycolipid transfer protein" evidence="1">
    <location>
        <begin position="50"/>
        <end position="189"/>
    </location>
</feature>
<dbReference type="eggNOG" id="KOG3221">
    <property type="taxonomic scope" value="Eukaryota"/>
</dbReference>
<dbReference type="EMBL" id="CM000882">
    <property type="protein sequence ID" value="KQJ94802.1"/>
    <property type="molecule type" value="Genomic_DNA"/>
</dbReference>
<dbReference type="RefSeq" id="XP_010234248.1">
    <property type="nucleotide sequence ID" value="XM_010235946.3"/>
</dbReference>
<dbReference type="EnsemblPlants" id="KQJ94802">
    <property type="protein sequence ID" value="KQJ94802"/>
    <property type="gene ID" value="BRADI_3g13307v3"/>
</dbReference>
<dbReference type="Gramene" id="KQJ94802">
    <property type="protein sequence ID" value="KQJ94802"/>
    <property type="gene ID" value="BRADI_3g13307v3"/>
</dbReference>
<dbReference type="OMA" id="THNDEDS"/>
<dbReference type="GO" id="GO:1902388">
    <property type="term" value="F:ceramide 1-phosphate transfer activity"/>
    <property type="evidence" value="ECO:0000318"/>
    <property type="project" value="GO_Central"/>
</dbReference>
<dbReference type="KEGG" id="bdi:100829510"/>
<dbReference type="InterPro" id="IPR036497">
    <property type="entry name" value="GLTP_sf"/>
</dbReference>
<sequence length="231" mass="26524">MEREREREKMERGKSELRMAMEELCLLSSGDGEQDQQEQEQQQQQIRSSTMDLICVSKQLLHVLDEIGPTLLVLRQDIQQNVQRLQDFHAREPSKYASLTAIVTGEVEEGISKKTNSCTRTIIWLARSMKFSINLLERLMKNSEVSLKEMVEEAYKSTLKPFHGWISSAAYRVALSLIPDREIFMQLLMGDCQDLEDFAGDVMILVSIVHPLLEEINAILVKHQLESLKST</sequence>
<evidence type="ECO:0000313" key="4">
    <source>
        <dbReference type="Proteomes" id="UP000008810"/>
    </source>
</evidence>
<dbReference type="OrthoDB" id="205255at2759"/>
<dbReference type="AlphaFoldDB" id="I1I0C8"/>
<dbReference type="Pfam" id="PF08718">
    <property type="entry name" value="GLTP"/>
    <property type="match status" value="1"/>
</dbReference>